<dbReference type="Gene3D" id="3.40.50.10320">
    <property type="entry name" value="LmbE-like"/>
    <property type="match status" value="1"/>
</dbReference>
<dbReference type="PANTHER" id="PTHR12993">
    <property type="entry name" value="N-ACETYLGLUCOSAMINYL-PHOSPHATIDYLINOSITOL DE-N-ACETYLASE-RELATED"/>
    <property type="match status" value="1"/>
</dbReference>
<dbReference type="RefSeq" id="WP_133228838.1">
    <property type="nucleotide sequence ID" value="NZ_SOZE01000006.1"/>
</dbReference>
<protein>
    <submittedName>
        <fullName evidence="2">PIG-L family deacetylase</fullName>
    </submittedName>
</protein>
<gene>
    <name evidence="2" type="ORF">E2R66_08800</name>
</gene>
<evidence type="ECO:0000313" key="3">
    <source>
        <dbReference type="Proteomes" id="UP000297540"/>
    </source>
</evidence>
<organism evidence="2 3">
    <name type="scientific">Mucilaginibacter psychrotolerans</name>
    <dbReference type="NCBI Taxonomy" id="1524096"/>
    <lineage>
        <taxon>Bacteria</taxon>
        <taxon>Pseudomonadati</taxon>
        <taxon>Bacteroidota</taxon>
        <taxon>Sphingobacteriia</taxon>
        <taxon>Sphingobacteriales</taxon>
        <taxon>Sphingobacteriaceae</taxon>
        <taxon>Mucilaginibacter</taxon>
    </lineage>
</organism>
<reference evidence="2 3" key="1">
    <citation type="journal article" date="2017" name="Int. J. Syst. Evol. Microbiol.">
        <title>Mucilaginibacterpsychrotolerans sp. nov., isolated from peatlands.</title>
        <authorList>
            <person name="Deng Y."/>
            <person name="Shen L."/>
            <person name="Xu B."/>
            <person name="Liu Y."/>
            <person name="Gu Z."/>
            <person name="Liu H."/>
            <person name="Zhou Y."/>
        </authorList>
    </citation>
    <scope>NUCLEOTIDE SEQUENCE [LARGE SCALE GENOMIC DNA]</scope>
    <source>
        <strain evidence="2 3">NH7-4</strain>
    </source>
</reference>
<dbReference type="InterPro" id="IPR024078">
    <property type="entry name" value="LmbE-like_dom_sf"/>
</dbReference>
<evidence type="ECO:0000256" key="1">
    <source>
        <dbReference type="SAM" id="SignalP"/>
    </source>
</evidence>
<dbReference type="EMBL" id="SOZE01000006">
    <property type="protein sequence ID" value="TFF38552.1"/>
    <property type="molecule type" value="Genomic_DNA"/>
</dbReference>
<dbReference type="Proteomes" id="UP000297540">
    <property type="component" value="Unassembled WGS sequence"/>
</dbReference>
<proteinExistence type="predicted"/>
<dbReference type="GO" id="GO:0016811">
    <property type="term" value="F:hydrolase activity, acting on carbon-nitrogen (but not peptide) bonds, in linear amides"/>
    <property type="evidence" value="ECO:0007669"/>
    <property type="project" value="TreeGrafter"/>
</dbReference>
<name>A0A4Y8SI67_9SPHI</name>
<dbReference type="SUPFAM" id="SSF102588">
    <property type="entry name" value="LmbE-like"/>
    <property type="match status" value="1"/>
</dbReference>
<feature type="signal peptide" evidence="1">
    <location>
        <begin position="1"/>
        <end position="21"/>
    </location>
</feature>
<dbReference type="OrthoDB" id="937663at2"/>
<comment type="caution">
    <text evidence="2">The sequence shown here is derived from an EMBL/GenBank/DDBJ whole genome shotgun (WGS) entry which is preliminary data.</text>
</comment>
<accession>A0A4Y8SI67</accession>
<dbReference type="PANTHER" id="PTHR12993:SF11">
    <property type="entry name" value="N-ACETYLGLUCOSAMINYL-PHOSPHATIDYLINOSITOL DE-N-ACETYLASE"/>
    <property type="match status" value="1"/>
</dbReference>
<feature type="chain" id="PRO_5021392241" evidence="1">
    <location>
        <begin position="22"/>
        <end position="305"/>
    </location>
</feature>
<sequence length="305" mass="34339">MKLNYLYTLLTALTICTTANTYGCVPDTPARVLVVIAHPDDESEMAVTLYKIAKEHHGKVDIAVITNGEAGYKYSTLAEAYYNISLTNEQVGRRKLPAIRKQELKNAGRILGVHRYYFMNQPDAHFTLNEREPIDTSWNVPFVKKALLTALSKNQYDIVLTLLPLAQTHGAHKAATLLALEVVNSLPANKRPVVLAVATRDKGNAVPDYRNNDKYPLCHTIADTASFFTDRTQCFSYMNRVNYKVIANWEIAEHKSQGYTQMTMNVGDLEAFWSFSLNSPTRLDWCRGLFEVLKSPPPAMAKTVY</sequence>
<dbReference type="InterPro" id="IPR003737">
    <property type="entry name" value="GlcNAc_PI_deacetylase-related"/>
</dbReference>
<dbReference type="AlphaFoldDB" id="A0A4Y8SI67"/>
<keyword evidence="1" id="KW-0732">Signal</keyword>
<evidence type="ECO:0000313" key="2">
    <source>
        <dbReference type="EMBL" id="TFF38552.1"/>
    </source>
</evidence>
<keyword evidence="3" id="KW-1185">Reference proteome</keyword>
<dbReference type="Pfam" id="PF02585">
    <property type="entry name" value="PIG-L"/>
    <property type="match status" value="1"/>
</dbReference>